<keyword evidence="1" id="KW-0677">Repeat</keyword>
<feature type="region of interest" description="Disordered" evidence="3">
    <location>
        <begin position="58"/>
        <end position="78"/>
    </location>
</feature>
<evidence type="ECO:0000256" key="2">
    <source>
        <dbReference type="PROSITE-ProRule" id="PRU00087"/>
    </source>
</evidence>
<dbReference type="SMART" id="SM00557">
    <property type="entry name" value="IG_FLMN"/>
    <property type="match status" value="3"/>
</dbReference>
<dbReference type="Pfam" id="PF00630">
    <property type="entry name" value="Filamin"/>
    <property type="match status" value="3"/>
</dbReference>
<evidence type="ECO:0000313" key="5">
    <source>
        <dbReference type="Proteomes" id="UP001515480"/>
    </source>
</evidence>
<feature type="repeat" description="Filamin" evidence="2">
    <location>
        <begin position="319"/>
        <end position="435"/>
    </location>
</feature>
<dbReference type="InterPro" id="IPR001298">
    <property type="entry name" value="Filamin/ABP280_rpt"/>
</dbReference>
<dbReference type="InterPro" id="IPR044801">
    <property type="entry name" value="Filamin"/>
</dbReference>
<protein>
    <submittedName>
        <fullName evidence="4">Uncharacterized protein</fullName>
    </submittedName>
</protein>
<reference evidence="4 5" key="1">
    <citation type="journal article" date="2024" name="Science">
        <title>Giant polyketide synthase enzymes in the biosynthesis of giant marine polyether toxins.</title>
        <authorList>
            <person name="Fallon T.R."/>
            <person name="Shende V.V."/>
            <person name="Wierzbicki I.H."/>
            <person name="Pendleton A.L."/>
            <person name="Watervoot N.F."/>
            <person name="Auber R.P."/>
            <person name="Gonzalez D.J."/>
            <person name="Wisecaver J.H."/>
            <person name="Moore B.S."/>
        </authorList>
    </citation>
    <scope>NUCLEOTIDE SEQUENCE [LARGE SCALE GENOMIC DNA]</scope>
    <source>
        <strain evidence="4 5">12B1</strain>
    </source>
</reference>
<sequence length="1395" mass="148117">MLSAVEGRLIPHTEERGACEALALSSNEPTTPRALTVAGPTAACAQCSASACNSRGSASAHGSTVDSSSASSAFPRATSDGRTLSWLSANRAKRCVLKLLRPLRAGEGGTLLLTLKPGIRKELEYTAFALGHELHSVIPELTLRATEAESGSLHEVWRETTTFPIVDDIGGVNDFPVPIRALTAASRHWISATLDGRPVGGGLLEVLVRPVATAITACTLHTWDKGGRYPRNAPSLSAPHGEGGESFYVMVRPVDRSVGLAAAMHALNDVEATARLEVSDLGDGRYSVRFVRAVAGLYECRAWLHGEPLLSALSCRVVPGALSLARCTASGDGLRRAEAGVSTEVWVEARDRCGNLVGVGGEAWRVWFEPHPAEAAFTAEAAAEASAAVSIRDCEDGRYCVSYCVRRAARYALHIAQEGKRGVAELPAGPWPLVVRASAFDPSCLQSSMELGEPVLMSAGQVGEILLSVRPSAVSGIAEARHVLKHVTAHFGGEAGAATDALSAQARVVHVSLSDDVCRVRFAAFVCVDAALLHIKLGGVDLDGSPATLRVAPATTYAPNCLLRARAPSAEEWARFSACVQPLLIESATVGAVRETRHSVVPVGEPSAMLRHVAEGGVAAEVWGAAEGEFQVRAGDESELWLFAMDRYCNRRRVGEDAFVVSLTLRSPRGEVKAGEGVAVQEEGPHVLDQADGSYKVRFVRAVAGLYECRAWLHGEPLLSALSCRVVPGALSLARCTASGDGLRRAEAGVPTELWVEARDWCGNLVDVGGEAWRVWLEPIRAEETLQSSAASFEMEESYATAAMADTAALEANEALSVRDYGDGRYCVSYCVRRAARYKLHVLHASGIADLALPGSPFPLLVTPSPADPFSTVVVDGWKECVAGVPNIVQLKPSDFGDEALLQLYVNRIEASVRLRHRPDVVLAYVPAHIVNTRPKVRVEGVPLAGSPFEFRVLPGIPSARGSTLHLLSRSHESPASQNLPEPTKHAHLSNDGSSQLSAGLRGRLLLRVCDAFGNPTGRSAGGEAVQIALCPPDVVEEDEEQLLYVCQVHDQGDGTYVGTFLILEAGVYLARAWVHGEPLLSTLACRVVPGAFSLARCTASGDGLRRAEAGVSTEVWVEARDWCGNVVGVGGEAWRVWFEPHPAEAAFTAEAAAEASAAVSIRDCEDGRYCVSYCVRRAARYALHIAPEGSCSANSELPGSPFFLVVAPSSVEPSRCTAVGDWVSGSAVAGELCVGWVQPADTGGNPLPPTALLDMIAKVVDGPARRQRALALAAEDSVLLHNAALEAVWRLRPELDISPELARSAACVCFRAEAAGDLELHLTVQGMHINGSPFSLRVDPAAACAARTQVLEAPETILQGFIETGPCHVVLRTHDRFGNSRDKGGDNVRLILKG</sequence>
<organism evidence="4 5">
    <name type="scientific">Prymnesium parvum</name>
    <name type="common">Toxic golden alga</name>
    <dbReference type="NCBI Taxonomy" id="97485"/>
    <lineage>
        <taxon>Eukaryota</taxon>
        <taxon>Haptista</taxon>
        <taxon>Haptophyta</taxon>
        <taxon>Prymnesiophyceae</taxon>
        <taxon>Prymnesiales</taxon>
        <taxon>Prymnesiaceae</taxon>
        <taxon>Prymnesium</taxon>
    </lineage>
</organism>
<dbReference type="Gene3D" id="2.60.40.10">
    <property type="entry name" value="Immunoglobulins"/>
    <property type="match status" value="6"/>
</dbReference>
<comment type="caution">
    <text evidence="4">The sequence shown here is derived from an EMBL/GenBank/DDBJ whole genome shotgun (WGS) entry which is preliminary data.</text>
</comment>
<gene>
    <name evidence="4" type="ORF">AB1Y20_018859</name>
</gene>
<name>A0AB34JSU8_PRYPA</name>
<proteinExistence type="predicted"/>
<feature type="region of interest" description="Disordered" evidence="3">
    <location>
        <begin position="969"/>
        <end position="995"/>
    </location>
</feature>
<dbReference type="PANTHER" id="PTHR38537:SF8">
    <property type="entry name" value="FILAMIN-A"/>
    <property type="match status" value="1"/>
</dbReference>
<dbReference type="EMBL" id="JBGBPQ010000005">
    <property type="protein sequence ID" value="KAL1523943.1"/>
    <property type="molecule type" value="Genomic_DNA"/>
</dbReference>
<dbReference type="GO" id="GO:0051015">
    <property type="term" value="F:actin filament binding"/>
    <property type="evidence" value="ECO:0007669"/>
    <property type="project" value="InterPro"/>
</dbReference>
<accession>A0AB34JSU8</accession>
<keyword evidence="5" id="KW-1185">Reference proteome</keyword>
<evidence type="ECO:0000256" key="3">
    <source>
        <dbReference type="SAM" id="MobiDB-lite"/>
    </source>
</evidence>
<feature type="repeat" description="Filamin" evidence="2">
    <location>
        <begin position="1309"/>
        <end position="1339"/>
    </location>
</feature>
<feature type="repeat" description="Filamin" evidence="2">
    <location>
        <begin position="728"/>
        <end position="862"/>
    </location>
</feature>
<dbReference type="PANTHER" id="PTHR38537">
    <property type="entry name" value="JITTERBUG, ISOFORM N"/>
    <property type="match status" value="1"/>
</dbReference>
<dbReference type="PROSITE" id="PS50194">
    <property type="entry name" value="FILAMIN_REPEAT"/>
    <property type="match status" value="4"/>
</dbReference>
<dbReference type="Proteomes" id="UP001515480">
    <property type="component" value="Unassembled WGS sequence"/>
</dbReference>
<feature type="repeat" description="Filamin" evidence="2">
    <location>
        <begin position="1090"/>
        <end position="1207"/>
    </location>
</feature>
<dbReference type="SUPFAM" id="SSF81296">
    <property type="entry name" value="E set domains"/>
    <property type="match status" value="4"/>
</dbReference>
<evidence type="ECO:0000313" key="4">
    <source>
        <dbReference type="EMBL" id="KAL1523943.1"/>
    </source>
</evidence>
<evidence type="ECO:0000256" key="1">
    <source>
        <dbReference type="ARBA" id="ARBA00022737"/>
    </source>
</evidence>
<dbReference type="InterPro" id="IPR014756">
    <property type="entry name" value="Ig_E-set"/>
</dbReference>
<dbReference type="InterPro" id="IPR017868">
    <property type="entry name" value="Filamin/ABP280_repeat-like"/>
</dbReference>
<dbReference type="InterPro" id="IPR013783">
    <property type="entry name" value="Ig-like_fold"/>
</dbReference>
<dbReference type="GO" id="GO:0030036">
    <property type="term" value="P:actin cytoskeleton organization"/>
    <property type="evidence" value="ECO:0007669"/>
    <property type="project" value="InterPro"/>
</dbReference>